<dbReference type="EMBL" id="QTSX02002934">
    <property type="protein sequence ID" value="KAJ9073088.1"/>
    <property type="molecule type" value="Genomic_DNA"/>
</dbReference>
<gene>
    <name evidence="1" type="ORF">DSO57_1020247</name>
</gene>
<reference evidence="1" key="1">
    <citation type="submission" date="2022-04" db="EMBL/GenBank/DDBJ databases">
        <title>Genome of the entomopathogenic fungus Entomophthora muscae.</title>
        <authorList>
            <person name="Elya C."/>
            <person name="Lovett B.R."/>
            <person name="Lee E."/>
            <person name="Macias A.M."/>
            <person name="Hajek A.E."/>
            <person name="De Bivort B.L."/>
            <person name="Kasson M.T."/>
            <person name="De Fine Licht H.H."/>
            <person name="Stajich J.E."/>
        </authorList>
    </citation>
    <scope>NUCLEOTIDE SEQUENCE</scope>
    <source>
        <strain evidence="1">Berkeley</strain>
    </source>
</reference>
<protein>
    <submittedName>
        <fullName evidence="1">Uncharacterized protein</fullName>
    </submittedName>
</protein>
<accession>A0ACC2TEJ5</accession>
<sequence>MDLRQGFLQNKPTPSGSHTTQTVVLNTLSSLAHSSPPPNIFNIIAYSQAHFTALSKDFPTDTHKALFLTEKLTGHYHDYFSSYFVRNPEVLQDYDQFVSSLLSFSGEDKDSATPSSSHFSGLVQGSLPLREYNCKFFLLQSRLQASETEACSFYKIGLNPSIQDFLVHHKLPDKLDSLIKEAIKWNWKYLLTKSSSTSKLSPNAKTSSKMTALHAPPPGTEPRAGGGFCFTSEEILRRRTNNLCY</sequence>
<organism evidence="1 2">
    <name type="scientific">Entomophthora muscae</name>
    <dbReference type="NCBI Taxonomy" id="34485"/>
    <lineage>
        <taxon>Eukaryota</taxon>
        <taxon>Fungi</taxon>
        <taxon>Fungi incertae sedis</taxon>
        <taxon>Zoopagomycota</taxon>
        <taxon>Entomophthoromycotina</taxon>
        <taxon>Entomophthoromycetes</taxon>
        <taxon>Entomophthorales</taxon>
        <taxon>Entomophthoraceae</taxon>
        <taxon>Entomophthora</taxon>
    </lineage>
</organism>
<keyword evidence="2" id="KW-1185">Reference proteome</keyword>
<evidence type="ECO:0000313" key="2">
    <source>
        <dbReference type="Proteomes" id="UP001165960"/>
    </source>
</evidence>
<evidence type="ECO:0000313" key="1">
    <source>
        <dbReference type="EMBL" id="KAJ9073088.1"/>
    </source>
</evidence>
<name>A0ACC2TEJ5_9FUNG</name>
<proteinExistence type="predicted"/>
<comment type="caution">
    <text evidence="1">The sequence shown here is derived from an EMBL/GenBank/DDBJ whole genome shotgun (WGS) entry which is preliminary data.</text>
</comment>
<dbReference type="Proteomes" id="UP001165960">
    <property type="component" value="Unassembled WGS sequence"/>
</dbReference>